<dbReference type="EMBL" id="JBELQA010000004">
    <property type="protein sequence ID" value="MFL9830765.1"/>
    <property type="molecule type" value="Genomic_DNA"/>
</dbReference>
<reference evidence="3 4" key="1">
    <citation type="submission" date="2024-06" db="EMBL/GenBank/DDBJ databases">
        <authorList>
            <person name="Kaempfer P."/>
            <person name="Viver T."/>
        </authorList>
    </citation>
    <scope>NUCLEOTIDE SEQUENCE [LARGE SCALE GENOMIC DNA]</scope>
    <source>
        <strain evidence="3 4">ST-87</strain>
    </source>
</reference>
<evidence type="ECO:0000313" key="4">
    <source>
        <dbReference type="Proteomes" id="UP001629260"/>
    </source>
</evidence>
<dbReference type="Pfam" id="PF05016">
    <property type="entry name" value="ParE_toxin"/>
    <property type="match status" value="1"/>
</dbReference>
<proteinExistence type="predicted"/>
<evidence type="ECO:0000256" key="2">
    <source>
        <dbReference type="SAM" id="Phobius"/>
    </source>
</evidence>
<keyword evidence="4" id="KW-1185">Reference proteome</keyword>
<dbReference type="RefSeq" id="WP_408081248.1">
    <property type="nucleotide sequence ID" value="NZ_JBELQA010000004.1"/>
</dbReference>
<keyword evidence="1" id="KW-1277">Toxin-antitoxin system</keyword>
<name>A0ABW8XU35_9FLAO</name>
<feature type="transmembrane region" description="Helical" evidence="2">
    <location>
        <begin position="67"/>
        <end position="87"/>
    </location>
</feature>
<dbReference type="InterPro" id="IPR007712">
    <property type="entry name" value="RelE/ParE_toxin"/>
</dbReference>
<dbReference type="InterPro" id="IPR035093">
    <property type="entry name" value="RelE/ParE_toxin_dom_sf"/>
</dbReference>
<protein>
    <submittedName>
        <fullName evidence="3">Type II toxin-antitoxin system RelE/ParE family toxin</fullName>
    </submittedName>
</protein>
<dbReference type="Gene3D" id="3.30.2310.20">
    <property type="entry name" value="RelE-like"/>
    <property type="match status" value="1"/>
</dbReference>
<dbReference type="Proteomes" id="UP001629260">
    <property type="component" value="Unassembled WGS sequence"/>
</dbReference>
<keyword evidence="2" id="KW-0812">Transmembrane</keyword>
<organism evidence="3 4">
    <name type="scientific">Flavobacterium plantiphilum</name>
    <dbReference type="NCBI Taxonomy" id="3163297"/>
    <lineage>
        <taxon>Bacteria</taxon>
        <taxon>Pseudomonadati</taxon>
        <taxon>Bacteroidota</taxon>
        <taxon>Flavobacteriia</taxon>
        <taxon>Flavobacteriales</taxon>
        <taxon>Flavobacteriaceae</taxon>
        <taxon>Flavobacterium</taxon>
    </lineage>
</organism>
<comment type="caution">
    <text evidence="3">The sequence shown here is derived from an EMBL/GenBank/DDBJ whole genome shotgun (WGS) entry which is preliminary data.</text>
</comment>
<evidence type="ECO:0000313" key="3">
    <source>
        <dbReference type="EMBL" id="MFL9830765.1"/>
    </source>
</evidence>
<accession>A0ABW8XU35</accession>
<keyword evidence="2" id="KW-0472">Membrane</keyword>
<evidence type="ECO:0000256" key="1">
    <source>
        <dbReference type="ARBA" id="ARBA00022649"/>
    </source>
</evidence>
<keyword evidence="2" id="KW-1133">Transmembrane helix</keyword>
<gene>
    <name evidence="3" type="ORF">ABS764_07890</name>
</gene>
<sequence>MNKLKEVLSIQAENELEDAFDFYNLVSTKIADEFLFQINNCIQSILSHPESYPIEFDSYRKAVVKKFPFVIIYTKIDTIIFISTIFHTSKNPKKKFR</sequence>